<dbReference type="Pfam" id="PF06962">
    <property type="entry name" value="rRNA_methylase"/>
    <property type="match status" value="1"/>
</dbReference>
<dbReference type="Gene3D" id="3.40.50.150">
    <property type="entry name" value="Vaccinia Virus protein VP39"/>
    <property type="match status" value="1"/>
</dbReference>
<evidence type="ECO:0000313" key="1">
    <source>
        <dbReference type="EMBL" id="RDY27993.1"/>
    </source>
</evidence>
<gene>
    <name evidence="1" type="ORF">CHL78_006735</name>
</gene>
<name>A0A371J5M2_9FIRM</name>
<dbReference type="Proteomes" id="UP000215694">
    <property type="component" value="Unassembled WGS sequence"/>
</dbReference>
<dbReference type="AlphaFoldDB" id="A0A371J5M2"/>
<dbReference type="PANTHER" id="PTHR35276:SF1">
    <property type="entry name" value="TRNA (MNM(5)S(2)U34)-METHYLTRANSFERASE, CHLOROPLASTIC"/>
    <property type="match status" value="1"/>
</dbReference>
<dbReference type="OrthoDB" id="9792989at2"/>
<dbReference type="GO" id="GO:0032259">
    <property type="term" value="P:methylation"/>
    <property type="evidence" value="ECO:0007669"/>
    <property type="project" value="UniProtKB-KW"/>
</dbReference>
<evidence type="ECO:0000313" key="2">
    <source>
        <dbReference type="Proteomes" id="UP000215694"/>
    </source>
</evidence>
<protein>
    <submittedName>
        <fullName evidence="1">Methyltransferase domain-containing protein</fullName>
    </submittedName>
</protein>
<dbReference type="EMBL" id="NOJY02000009">
    <property type="protein sequence ID" value="RDY27993.1"/>
    <property type="molecule type" value="Genomic_DNA"/>
</dbReference>
<keyword evidence="1" id="KW-0808">Transferase</keyword>
<dbReference type="InterPro" id="IPR029063">
    <property type="entry name" value="SAM-dependent_MTases_sf"/>
</dbReference>
<sequence length="194" mass="22097">MIKAKYLTKITDINKLYLENILNEGDIVVDATMGNGYDTKYLAQKVGKDGFVYSFDVQESALKSTEKKLKKENLEDRVKLVLDGHENMDKYIDKEVSCVLFNLGYLPRADHMIITKPETTIQAIKHSLNLLKPHGIISISIYTGHPGGIEEKNSIYDFIKDLDQSEFNVLESGFVNQINNPPQLVLIEKKKEYI</sequence>
<dbReference type="SUPFAM" id="SSF53335">
    <property type="entry name" value="S-adenosyl-L-methionine-dependent methyltransferases"/>
    <property type="match status" value="1"/>
</dbReference>
<keyword evidence="2" id="KW-1185">Reference proteome</keyword>
<keyword evidence="1" id="KW-0489">Methyltransferase</keyword>
<dbReference type="CDD" id="cd02440">
    <property type="entry name" value="AdoMet_MTases"/>
    <property type="match status" value="1"/>
</dbReference>
<reference evidence="1 2" key="1">
    <citation type="journal article" date="2017" name="Genome Announc.">
        <title>Draft Genome Sequence of Romboutsia weinsteinii sp. nov. Strain CCRI-19649(T) Isolated from Surface Water.</title>
        <authorList>
            <person name="Maheux A.F."/>
            <person name="Boudreau D.K."/>
            <person name="Berube E."/>
            <person name="Boissinot M."/>
            <person name="Cantin P."/>
            <person name="Raymond F."/>
            <person name="Corbeil J."/>
            <person name="Omar R.F."/>
            <person name="Bergeron M.G."/>
        </authorList>
    </citation>
    <scope>NUCLEOTIDE SEQUENCE [LARGE SCALE GENOMIC DNA]</scope>
    <source>
        <strain evidence="1 2">CCRI-19649</strain>
    </source>
</reference>
<dbReference type="InterPro" id="IPR010719">
    <property type="entry name" value="MnmM_MeTrfase"/>
</dbReference>
<dbReference type="RefSeq" id="WP_094369637.1">
    <property type="nucleotide sequence ID" value="NZ_NOJY02000009.1"/>
</dbReference>
<dbReference type="GO" id="GO:0008168">
    <property type="term" value="F:methyltransferase activity"/>
    <property type="evidence" value="ECO:0007669"/>
    <property type="project" value="UniProtKB-KW"/>
</dbReference>
<proteinExistence type="predicted"/>
<comment type="caution">
    <text evidence="1">The sequence shown here is derived from an EMBL/GenBank/DDBJ whole genome shotgun (WGS) entry which is preliminary data.</text>
</comment>
<accession>A0A371J5M2</accession>
<organism evidence="1 2">
    <name type="scientific">Romboutsia weinsteinii</name>
    <dbReference type="NCBI Taxonomy" id="2020949"/>
    <lineage>
        <taxon>Bacteria</taxon>
        <taxon>Bacillati</taxon>
        <taxon>Bacillota</taxon>
        <taxon>Clostridia</taxon>
        <taxon>Peptostreptococcales</taxon>
        <taxon>Peptostreptococcaceae</taxon>
        <taxon>Romboutsia</taxon>
    </lineage>
</organism>
<dbReference type="PANTHER" id="PTHR35276">
    <property type="entry name" value="S-ADENOSYL-L-METHIONINE-DEPENDENT METHYLTRANSFERASES SUPERFAMILY PROTEIN"/>
    <property type="match status" value="1"/>
</dbReference>